<comment type="caution">
    <text evidence="8">Lacks conserved residue(s) required for the propagation of feature annotation.</text>
</comment>
<evidence type="ECO:0000256" key="5">
    <source>
        <dbReference type="ARBA" id="ARBA00022842"/>
    </source>
</evidence>
<evidence type="ECO:0000256" key="7">
    <source>
        <dbReference type="ARBA" id="ARBA00023150"/>
    </source>
</evidence>
<feature type="binding site" evidence="8">
    <location>
        <position position="100"/>
    </location>
    <ligand>
        <name>Mg(2+)</name>
        <dbReference type="ChEBI" id="CHEBI:18420"/>
    </ligand>
</feature>
<feature type="binding site" evidence="8">
    <location>
        <position position="100"/>
    </location>
    <ligand>
        <name>GTP</name>
        <dbReference type="ChEBI" id="CHEBI:37565"/>
    </ligand>
</feature>
<comment type="caution">
    <text evidence="10">The sequence shown here is derived from an EMBL/GenBank/DDBJ whole genome shotgun (WGS) entry which is preliminary data.</text>
</comment>
<dbReference type="CDD" id="cd02503">
    <property type="entry name" value="MobA"/>
    <property type="match status" value="1"/>
</dbReference>
<evidence type="ECO:0000256" key="1">
    <source>
        <dbReference type="ARBA" id="ARBA00022490"/>
    </source>
</evidence>
<evidence type="ECO:0000256" key="8">
    <source>
        <dbReference type="HAMAP-Rule" id="MF_00316"/>
    </source>
</evidence>
<evidence type="ECO:0000256" key="3">
    <source>
        <dbReference type="ARBA" id="ARBA00022723"/>
    </source>
</evidence>
<dbReference type="InterPro" id="IPR013482">
    <property type="entry name" value="Molybde_CF_guanTrfase"/>
</dbReference>
<keyword evidence="10" id="KW-0548">Nucleotidyltransferase</keyword>
<keyword evidence="2 8" id="KW-0808">Transferase</keyword>
<dbReference type="EC" id="2.7.7.77" evidence="8"/>
<dbReference type="SUPFAM" id="SSF53448">
    <property type="entry name" value="Nucleotide-diphospho-sugar transferases"/>
    <property type="match status" value="1"/>
</dbReference>
<keyword evidence="11" id="KW-1185">Reference proteome</keyword>
<evidence type="ECO:0000256" key="2">
    <source>
        <dbReference type="ARBA" id="ARBA00022679"/>
    </source>
</evidence>
<dbReference type="Gene3D" id="3.90.550.10">
    <property type="entry name" value="Spore Coat Polysaccharide Biosynthesis Protein SpsA, Chain A"/>
    <property type="match status" value="1"/>
</dbReference>
<reference evidence="10 11" key="1">
    <citation type="submission" date="2023-07" db="EMBL/GenBank/DDBJ databases">
        <title>Genomic Encyclopedia of Type Strains, Phase IV (KMG-IV): sequencing the most valuable type-strain genomes for metagenomic binning, comparative biology and taxonomic classification.</title>
        <authorList>
            <person name="Goeker M."/>
        </authorList>
    </citation>
    <scope>NUCLEOTIDE SEQUENCE [LARGE SCALE GENOMIC DNA]</scope>
    <source>
        <strain evidence="10 11">DSM 23837</strain>
    </source>
</reference>
<feature type="domain" description="MobA-like NTP transferase" evidence="9">
    <location>
        <begin position="9"/>
        <end position="163"/>
    </location>
</feature>
<gene>
    <name evidence="8" type="primary">mobA</name>
    <name evidence="10" type="ORF">J2S08_003371</name>
</gene>
<dbReference type="Pfam" id="PF12804">
    <property type="entry name" value="NTP_transf_3"/>
    <property type="match status" value="1"/>
</dbReference>
<evidence type="ECO:0000313" key="10">
    <source>
        <dbReference type="EMBL" id="MDQ0177491.1"/>
    </source>
</evidence>
<dbReference type="InterPro" id="IPR029044">
    <property type="entry name" value="Nucleotide-diphossugar_trans"/>
</dbReference>
<feature type="binding site" evidence="8">
    <location>
        <position position="23"/>
    </location>
    <ligand>
        <name>GTP</name>
        <dbReference type="ChEBI" id="CHEBI:37565"/>
    </ligand>
</feature>
<comment type="function">
    <text evidence="8">Transfers a GMP moiety from GTP to Mo-molybdopterin (Mo-MPT) cofactor (Moco or molybdenum cofactor) to form Mo-molybdopterin guanine dinucleotide (Mo-MGD) cofactor.</text>
</comment>
<name>A0ABT9WW12_9BACI</name>
<dbReference type="InterPro" id="IPR025877">
    <property type="entry name" value="MobA-like_NTP_Trfase"/>
</dbReference>
<evidence type="ECO:0000259" key="9">
    <source>
        <dbReference type="Pfam" id="PF12804"/>
    </source>
</evidence>
<evidence type="ECO:0000256" key="6">
    <source>
        <dbReference type="ARBA" id="ARBA00023134"/>
    </source>
</evidence>
<keyword evidence="1 8" id="KW-0963">Cytoplasm</keyword>
<dbReference type="HAMAP" id="MF_00316">
    <property type="entry name" value="MobA"/>
    <property type="match status" value="1"/>
</dbReference>
<comment type="similarity">
    <text evidence="8">Belongs to the MobA family.</text>
</comment>
<dbReference type="GO" id="GO:0061603">
    <property type="term" value="F:molybdenum cofactor guanylyltransferase activity"/>
    <property type="evidence" value="ECO:0007669"/>
    <property type="project" value="UniProtKB-EC"/>
</dbReference>
<dbReference type="Proteomes" id="UP001223586">
    <property type="component" value="Unassembled WGS sequence"/>
</dbReference>
<keyword evidence="4 8" id="KW-0547">Nucleotide-binding</keyword>
<feature type="binding site" evidence="8">
    <location>
        <position position="69"/>
    </location>
    <ligand>
        <name>GTP</name>
        <dbReference type="ChEBI" id="CHEBI:37565"/>
    </ligand>
</feature>
<comment type="domain">
    <text evidence="8">The N-terminal domain determines nucleotide recognition and specific binding, while the C-terminal domain determines the specific binding to the target protein.</text>
</comment>
<sequence>MTKTKFTTIILAGGKSSRMGENKALLTIGGVRVIDRLVNTFSPISEEVIMIVNQPENYPSLHGVKKLVDKETFKGDGPLAGIYTGLLAAKTDYCFVVACDMPFASGVLSQWLIEECEWGDKDAAIPRHNGRIHPLFGAYHTRISQHICNNLTAGERKMETLINSIHTRIVETSDSPAHFQANWDNVLWNMNTRSDFERAQQLANNKTQGI</sequence>
<dbReference type="RefSeq" id="WP_307231526.1">
    <property type="nucleotide sequence ID" value="NZ_JAUSTT010000023.1"/>
</dbReference>
<evidence type="ECO:0000313" key="11">
    <source>
        <dbReference type="Proteomes" id="UP001223586"/>
    </source>
</evidence>
<proteinExistence type="inferred from homology"/>
<keyword evidence="5 8" id="KW-0460">Magnesium</keyword>
<dbReference type="PANTHER" id="PTHR19136">
    <property type="entry name" value="MOLYBDENUM COFACTOR GUANYLYLTRANSFERASE"/>
    <property type="match status" value="1"/>
</dbReference>
<keyword evidence="3 8" id="KW-0479">Metal-binding</keyword>
<dbReference type="PANTHER" id="PTHR19136:SF81">
    <property type="entry name" value="MOLYBDENUM COFACTOR GUANYLYLTRANSFERASE"/>
    <property type="match status" value="1"/>
</dbReference>
<feature type="binding site" evidence="8">
    <location>
        <begin position="11"/>
        <end position="13"/>
    </location>
    <ligand>
        <name>GTP</name>
        <dbReference type="ChEBI" id="CHEBI:37565"/>
    </ligand>
</feature>
<dbReference type="EMBL" id="JAUSTT010000023">
    <property type="protein sequence ID" value="MDQ0177491.1"/>
    <property type="molecule type" value="Genomic_DNA"/>
</dbReference>
<protein>
    <recommendedName>
        <fullName evidence="8">Probable molybdenum cofactor guanylyltransferase</fullName>
        <shortName evidence="8">MoCo guanylyltransferase</shortName>
        <ecNumber evidence="8">2.7.7.77</ecNumber>
    </recommendedName>
    <alternativeName>
        <fullName evidence="8">GTP:molybdopterin guanylyltransferase</fullName>
    </alternativeName>
    <alternativeName>
        <fullName evidence="8">Mo-MPT guanylyltransferase</fullName>
    </alternativeName>
    <alternativeName>
        <fullName evidence="8">Molybdopterin guanylyltransferase</fullName>
    </alternativeName>
    <alternativeName>
        <fullName evidence="8">Molybdopterin-guanine dinucleotide synthase</fullName>
        <shortName evidence="8">MGD synthase</shortName>
    </alternativeName>
</protein>
<keyword evidence="6 8" id="KW-0342">GTP-binding</keyword>
<comment type="catalytic activity">
    <reaction evidence="8">
        <text>Mo-molybdopterin + GTP + H(+) = Mo-molybdopterin guanine dinucleotide + diphosphate</text>
        <dbReference type="Rhea" id="RHEA:34243"/>
        <dbReference type="ChEBI" id="CHEBI:15378"/>
        <dbReference type="ChEBI" id="CHEBI:33019"/>
        <dbReference type="ChEBI" id="CHEBI:37565"/>
        <dbReference type="ChEBI" id="CHEBI:71302"/>
        <dbReference type="ChEBI" id="CHEBI:71310"/>
        <dbReference type="EC" id="2.7.7.77"/>
    </reaction>
</comment>
<evidence type="ECO:0000256" key="4">
    <source>
        <dbReference type="ARBA" id="ARBA00022741"/>
    </source>
</evidence>
<keyword evidence="7 8" id="KW-0501">Molybdenum cofactor biosynthesis</keyword>
<accession>A0ABT9WW12</accession>
<organism evidence="10 11">
    <name type="scientific">Bacillus chungangensis</name>
    <dbReference type="NCBI Taxonomy" id="587633"/>
    <lineage>
        <taxon>Bacteria</taxon>
        <taxon>Bacillati</taxon>
        <taxon>Bacillota</taxon>
        <taxon>Bacilli</taxon>
        <taxon>Bacillales</taxon>
        <taxon>Bacillaceae</taxon>
        <taxon>Bacillus</taxon>
    </lineage>
</organism>
<comment type="subcellular location">
    <subcellularLocation>
        <location evidence="8">Cytoplasm</location>
    </subcellularLocation>
</comment>
<comment type="cofactor">
    <cofactor evidence="8">
        <name>Mg(2+)</name>
        <dbReference type="ChEBI" id="CHEBI:18420"/>
    </cofactor>
</comment>